<evidence type="ECO:0000256" key="2">
    <source>
        <dbReference type="SAM" id="MobiDB-lite"/>
    </source>
</evidence>
<dbReference type="InterPro" id="IPR001878">
    <property type="entry name" value="Znf_CCHC"/>
</dbReference>
<feature type="region of interest" description="Disordered" evidence="2">
    <location>
        <begin position="116"/>
        <end position="156"/>
    </location>
</feature>
<reference evidence="4" key="1">
    <citation type="submission" date="2021-02" db="EMBL/GenBank/DDBJ databases">
        <authorList>
            <person name="Nowell W R."/>
        </authorList>
    </citation>
    <scope>NUCLEOTIDE SEQUENCE</scope>
</reference>
<dbReference type="GO" id="GO:0003676">
    <property type="term" value="F:nucleic acid binding"/>
    <property type="evidence" value="ECO:0007669"/>
    <property type="project" value="InterPro"/>
</dbReference>
<keyword evidence="1" id="KW-0479">Metal-binding</keyword>
<dbReference type="EMBL" id="CAJNRG010005347">
    <property type="protein sequence ID" value="CAF2075791.1"/>
    <property type="molecule type" value="Genomic_DNA"/>
</dbReference>
<accession>A0A816RU33</accession>
<name>A0A816RU33_9BILA</name>
<evidence type="ECO:0000256" key="1">
    <source>
        <dbReference type="PROSITE-ProRule" id="PRU00047"/>
    </source>
</evidence>
<dbReference type="Proteomes" id="UP000663887">
    <property type="component" value="Unassembled WGS sequence"/>
</dbReference>
<dbReference type="PROSITE" id="PS50158">
    <property type="entry name" value="ZF_CCHC"/>
    <property type="match status" value="1"/>
</dbReference>
<organism evidence="4 5">
    <name type="scientific">Rotaria magnacalcarata</name>
    <dbReference type="NCBI Taxonomy" id="392030"/>
    <lineage>
        <taxon>Eukaryota</taxon>
        <taxon>Metazoa</taxon>
        <taxon>Spiralia</taxon>
        <taxon>Gnathifera</taxon>
        <taxon>Rotifera</taxon>
        <taxon>Eurotatoria</taxon>
        <taxon>Bdelloidea</taxon>
        <taxon>Philodinida</taxon>
        <taxon>Philodinidae</taxon>
        <taxon>Rotaria</taxon>
    </lineage>
</organism>
<comment type="caution">
    <text evidence="4">The sequence shown here is derived from an EMBL/GenBank/DDBJ whole genome shotgun (WGS) entry which is preliminary data.</text>
</comment>
<dbReference type="InterPro" id="IPR036875">
    <property type="entry name" value="Znf_CCHC_sf"/>
</dbReference>
<sequence length="206" mass="23455">MPPPIDTPDLLQQLFSQIQLGNVSVTQFKTAIDKNFPEFREPSVRPKTFTFSQPEKPEPIPTQTFVHKNFQMPGPNTFAIPTAYSNLPYQNNFLESQADYVESEFLYAPPIQELENSNSPWENPPSSEFQNVSGEPHYPSQAHLQSEQAVPEPARPQKPGTCYYCSKPGHNRSKCKLYMAKLKEPNTVWCLNCLMKNHGDIHCKAK</sequence>
<keyword evidence="1" id="KW-0863">Zinc-finger</keyword>
<evidence type="ECO:0000313" key="4">
    <source>
        <dbReference type="EMBL" id="CAF2075791.1"/>
    </source>
</evidence>
<protein>
    <recommendedName>
        <fullName evidence="3">CCHC-type domain-containing protein</fullName>
    </recommendedName>
</protein>
<dbReference type="AlphaFoldDB" id="A0A816RU33"/>
<dbReference type="GO" id="GO:0008270">
    <property type="term" value="F:zinc ion binding"/>
    <property type="evidence" value="ECO:0007669"/>
    <property type="project" value="UniProtKB-KW"/>
</dbReference>
<dbReference type="SUPFAM" id="SSF57756">
    <property type="entry name" value="Retrovirus zinc finger-like domains"/>
    <property type="match status" value="1"/>
</dbReference>
<keyword evidence="1" id="KW-0862">Zinc</keyword>
<evidence type="ECO:0000259" key="3">
    <source>
        <dbReference type="PROSITE" id="PS50158"/>
    </source>
</evidence>
<proteinExistence type="predicted"/>
<feature type="non-terminal residue" evidence="4">
    <location>
        <position position="1"/>
    </location>
</feature>
<feature type="domain" description="CCHC-type" evidence="3">
    <location>
        <begin position="162"/>
        <end position="176"/>
    </location>
</feature>
<gene>
    <name evidence="4" type="ORF">XDN619_LOCUS13577</name>
</gene>
<feature type="compositionally biased region" description="Low complexity" evidence="2">
    <location>
        <begin position="116"/>
        <end position="128"/>
    </location>
</feature>
<evidence type="ECO:0000313" key="5">
    <source>
        <dbReference type="Proteomes" id="UP000663887"/>
    </source>
</evidence>